<reference evidence="2" key="1">
    <citation type="submission" date="2022-11" db="UniProtKB">
        <authorList>
            <consortium name="WormBaseParasite"/>
        </authorList>
    </citation>
    <scope>IDENTIFICATION</scope>
</reference>
<organism evidence="1 2">
    <name type="scientific">Panagrolaimus sp. JU765</name>
    <dbReference type="NCBI Taxonomy" id="591449"/>
    <lineage>
        <taxon>Eukaryota</taxon>
        <taxon>Metazoa</taxon>
        <taxon>Ecdysozoa</taxon>
        <taxon>Nematoda</taxon>
        <taxon>Chromadorea</taxon>
        <taxon>Rhabditida</taxon>
        <taxon>Tylenchina</taxon>
        <taxon>Panagrolaimomorpha</taxon>
        <taxon>Panagrolaimoidea</taxon>
        <taxon>Panagrolaimidae</taxon>
        <taxon>Panagrolaimus</taxon>
    </lineage>
</organism>
<dbReference type="WBParaSite" id="JU765_v2.g17218.t1">
    <property type="protein sequence ID" value="JU765_v2.g17218.t1"/>
    <property type="gene ID" value="JU765_v2.g17218"/>
</dbReference>
<sequence>MDFDGAIEWAKKNKDTVKRYLREYGSFSQKNVYETPLEQVAASTVNDYINLTIKHSDLEQKLIDAVSEIDLNNTEFLKTLDELMRTDSDVSRETFDYLSLIFMVDMMDISLLANHIEMNALTVDQLNDCLEKFVHWLIFTKALMNKAQPPKKEAAFVAKPKI</sequence>
<evidence type="ECO:0000313" key="2">
    <source>
        <dbReference type="WBParaSite" id="JU765_v2.g17218.t1"/>
    </source>
</evidence>
<dbReference type="Proteomes" id="UP000887576">
    <property type="component" value="Unplaced"/>
</dbReference>
<evidence type="ECO:0000313" key="1">
    <source>
        <dbReference type="Proteomes" id="UP000887576"/>
    </source>
</evidence>
<protein>
    <submittedName>
        <fullName evidence="2">Uncharacterized protein</fullName>
    </submittedName>
</protein>
<proteinExistence type="predicted"/>
<name>A0AC34QKP4_9BILA</name>
<accession>A0AC34QKP4</accession>